<dbReference type="SFLD" id="SFLDG01212">
    <property type="entry name" value="Phytoene_synthase_like"/>
    <property type="match status" value="1"/>
</dbReference>
<evidence type="ECO:0000256" key="8">
    <source>
        <dbReference type="ARBA" id="ARBA00012396"/>
    </source>
</evidence>
<evidence type="ECO:0000256" key="1">
    <source>
        <dbReference type="ARBA" id="ARBA00001805"/>
    </source>
</evidence>
<gene>
    <name evidence="21" type="ORF">HK097_001947</name>
</gene>
<evidence type="ECO:0000256" key="13">
    <source>
        <dbReference type="ARBA" id="ARBA00022989"/>
    </source>
</evidence>
<comment type="pathway">
    <text evidence="4">Carotenoid biosynthesis; phytoene biosynthesis; all-trans-phytoene from geranylgeranyl diphosphate: step 1/1.</text>
</comment>
<dbReference type="SFLD" id="SFLDG01018">
    <property type="entry name" value="Squalene/Phytoene_Synthase_Lik"/>
    <property type="match status" value="1"/>
</dbReference>
<keyword evidence="13 20" id="KW-1133">Transmembrane helix</keyword>
<dbReference type="InterPro" id="IPR044843">
    <property type="entry name" value="Trans_IPPS_bact-type"/>
</dbReference>
<dbReference type="InterPro" id="IPR017825">
    <property type="entry name" value="Lycopene_cyclase_dom"/>
</dbReference>
<dbReference type="GO" id="GO:0045436">
    <property type="term" value="F:lycopene beta cyclase activity"/>
    <property type="evidence" value="ECO:0007669"/>
    <property type="project" value="UniProtKB-ARBA"/>
</dbReference>
<dbReference type="InterPro" id="IPR002060">
    <property type="entry name" value="Squ/phyt_synthse"/>
</dbReference>
<feature type="region of interest" description="Disordered" evidence="19">
    <location>
        <begin position="1"/>
        <end position="20"/>
    </location>
</feature>
<name>A0AAD5SHD8_9FUNG</name>
<evidence type="ECO:0000256" key="5">
    <source>
        <dbReference type="ARBA" id="ARBA00008247"/>
    </source>
</evidence>
<evidence type="ECO:0000256" key="9">
    <source>
        <dbReference type="ARBA" id="ARBA00018909"/>
    </source>
</evidence>
<feature type="transmembrane region" description="Helical" evidence="20">
    <location>
        <begin position="66"/>
        <end position="91"/>
    </location>
</feature>
<accession>A0AAD5SHD8</accession>
<feature type="transmembrane region" description="Helical" evidence="20">
    <location>
        <begin position="111"/>
        <end position="128"/>
    </location>
</feature>
<keyword evidence="14 20" id="KW-0472">Membrane</keyword>
<sequence length="646" mass="71939">MSYQAFENTDTTFSNHNHINDLPMPSHEGQPLGLTYAQVHALFTIPIATALYFLARPLIYTPEKIILIFLLTAAMVYTTPWDNYIIANGAWSYPPGRATDAPIGYVPLEEYFFFFIQTLMSGLFSILITRWDLHVLKLKAGPEGSSSAVRYGPIVGMLGLAVWGWIEGKPSSLNFYLGSICWWVMPILAFQWWIAGTYIWRNRRKAAIGILVPTAYLCFVDHTALREGVWIIHGGTSTGWMVTNHLPFEEALFFFLSNCMVVCGVFTCQRTLAAVSLLKHHQKPSASAISTSKQSPAIAPLTPIENLKLHITAILTPDASLPQQTITDIHTATEILSNGSKSFSTAALLFPQHVREIITALYSFCRVTDDIADEGSLDAQTRIAALSHCRTFVDAAYSQSPIPWTTYESSKVFTAQQLAALRIFATYIPPYVPRHAIHELLDGYTWDLDPTSRIRTSEDLVSYCAMVASSVGEACCNIMMLTHDPEWDPQSKEGQKTVQRARDMGVALQMVNMARDVATDALEFGRLYVPDKWVREVVAAGGEGKGGVLSDKEVEIAREKFVKEPWGDKEALRRYAELFLTAAEPYAESAAIGAQRLPPLFRKVTESALTIYMSIGDVIRSSPEYPARAVTSNWLKVTTLIKTMYT</sequence>
<dbReference type="CDD" id="cd00683">
    <property type="entry name" value="Trans_IPPS_HH"/>
    <property type="match status" value="1"/>
</dbReference>
<comment type="pathway">
    <text evidence="3">Carotenoid biosynthesis; beta-carotene biosynthesis.</text>
</comment>
<evidence type="ECO:0000256" key="3">
    <source>
        <dbReference type="ARBA" id="ARBA00005089"/>
    </source>
</evidence>
<dbReference type="GO" id="GO:0004311">
    <property type="term" value="F:geranylgeranyl diphosphate synthase activity"/>
    <property type="evidence" value="ECO:0007669"/>
    <property type="project" value="InterPro"/>
</dbReference>
<evidence type="ECO:0000256" key="7">
    <source>
        <dbReference type="ARBA" id="ARBA00012242"/>
    </source>
</evidence>
<feature type="transmembrane region" description="Helical" evidence="20">
    <location>
        <begin position="172"/>
        <end position="194"/>
    </location>
</feature>
<comment type="caution">
    <text evidence="21">The sequence shown here is derived from an EMBL/GenBank/DDBJ whole genome shotgun (WGS) entry which is preliminary data.</text>
</comment>
<organism evidence="21 22">
    <name type="scientific">Rhizophlyctis rosea</name>
    <dbReference type="NCBI Taxonomy" id="64517"/>
    <lineage>
        <taxon>Eukaryota</taxon>
        <taxon>Fungi</taxon>
        <taxon>Fungi incertae sedis</taxon>
        <taxon>Chytridiomycota</taxon>
        <taxon>Chytridiomycota incertae sedis</taxon>
        <taxon>Chytridiomycetes</taxon>
        <taxon>Rhizophlyctidales</taxon>
        <taxon>Rhizophlyctidaceae</taxon>
        <taxon>Rhizophlyctis</taxon>
    </lineage>
</organism>
<keyword evidence="15" id="KW-0413">Isomerase</keyword>
<keyword evidence="10" id="KW-0808">Transferase</keyword>
<evidence type="ECO:0000256" key="4">
    <source>
        <dbReference type="ARBA" id="ARBA00005172"/>
    </source>
</evidence>
<dbReference type="GO" id="GO:0016872">
    <property type="term" value="F:intramolecular lyase activity"/>
    <property type="evidence" value="ECO:0007669"/>
    <property type="project" value="InterPro"/>
</dbReference>
<evidence type="ECO:0000256" key="14">
    <source>
        <dbReference type="ARBA" id="ARBA00023136"/>
    </source>
</evidence>
<evidence type="ECO:0000256" key="19">
    <source>
        <dbReference type="SAM" id="MobiDB-lite"/>
    </source>
</evidence>
<feature type="compositionally biased region" description="Polar residues" evidence="19">
    <location>
        <begin position="1"/>
        <end position="17"/>
    </location>
</feature>
<dbReference type="EC" id="5.5.1.19" evidence="7"/>
<proteinExistence type="inferred from homology"/>
<evidence type="ECO:0000256" key="10">
    <source>
        <dbReference type="ARBA" id="ARBA00022679"/>
    </source>
</evidence>
<evidence type="ECO:0000313" key="21">
    <source>
        <dbReference type="EMBL" id="KAJ3054396.1"/>
    </source>
</evidence>
<keyword evidence="16" id="KW-0511">Multifunctional enzyme</keyword>
<reference evidence="21" key="1">
    <citation type="submission" date="2020-05" db="EMBL/GenBank/DDBJ databases">
        <title>Phylogenomic resolution of chytrid fungi.</title>
        <authorList>
            <person name="Stajich J.E."/>
            <person name="Amses K."/>
            <person name="Simmons R."/>
            <person name="Seto K."/>
            <person name="Myers J."/>
            <person name="Bonds A."/>
            <person name="Quandt C.A."/>
            <person name="Barry K."/>
            <person name="Liu P."/>
            <person name="Grigoriev I."/>
            <person name="Longcore J.E."/>
            <person name="James T.Y."/>
        </authorList>
    </citation>
    <scope>NUCLEOTIDE SEQUENCE</scope>
    <source>
        <strain evidence="21">JEL0318</strain>
    </source>
</reference>
<keyword evidence="22" id="KW-1185">Reference proteome</keyword>
<dbReference type="SFLD" id="SFLDS00005">
    <property type="entry name" value="Isoprenoid_Synthase_Type_I"/>
    <property type="match status" value="1"/>
</dbReference>
<feature type="transmembrane region" description="Helical" evidence="20">
    <location>
        <begin position="148"/>
        <end position="166"/>
    </location>
</feature>
<dbReference type="GO" id="GO:0016117">
    <property type="term" value="P:carotenoid biosynthetic process"/>
    <property type="evidence" value="ECO:0007669"/>
    <property type="project" value="UniProtKB-KW"/>
</dbReference>
<evidence type="ECO:0000256" key="15">
    <source>
        <dbReference type="ARBA" id="ARBA00023235"/>
    </source>
</evidence>
<keyword evidence="12" id="KW-0125">Carotenoid biosynthesis</keyword>
<dbReference type="Gene3D" id="1.10.600.10">
    <property type="entry name" value="Farnesyl Diphosphate Synthase"/>
    <property type="match status" value="1"/>
</dbReference>
<dbReference type="EC" id="2.5.1.32" evidence="8"/>
<feature type="transmembrane region" description="Helical" evidence="20">
    <location>
        <begin position="251"/>
        <end position="273"/>
    </location>
</feature>
<evidence type="ECO:0000256" key="20">
    <source>
        <dbReference type="SAM" id="Phobius"/>
    </source>
</evidence>
<evidence type="ECO:0000256" key="18">
    <source>
        <dbReference type="ARBA" id="ARBA00029335"/>
    </source>
</evidence>
<dbReference type="GO" id="GO:0016020">
    <property type="term" value="C:membrane"/>
    <property type="evidence" value="ECO:0007669"/>
    <property type="project" value="UniProtKB-SubCell"/>
</dbReference>
<dbReference type="NCBIfam" id="TIGR03462">
    <property type="entry name" value="CarR_dom_SF"/>
    <property type="match status" value="2"/>
</dbReference>
<dbReference type="PANTHER" id="PTHR31480">
    <property type="entry name" value="BIFUNCTIONAL LYCOPENE CYCLASE/PHYTOENE SYNTHASE"/>
    <property type="match status" value="1"/>
</dbReference>
<dbReference type="InterPro" id="IPR008949">
    <property type="entry name" value="Isoprenoid_synthase_dom_sf"/>
</dbReference>
<dbReference type="Pfam" id="PF00494">
    <property type="entry name" value="SQS_PSY"/>
    <property type="match status" value="1"/>
</dbReference>
<comment type="catalytic activity">
    <reaction evidence="17">
        <text>gamma-carotene = all-trans-beta-carotene</text>
        <dbReference type="Rhea" id="RHEA:32239"/>
        <dbReference type="ChEBI" id="CHEBI:17579"/>
        <dbReference type="ChEBI" id="CHEBI:27740"/>
        <dbReference type="EC" id="5.5.1.19"/>
    </reaction>
</comment>
<comment type="similarity">
    <text evidence="5">In the N-terminal section; belongs to the lycopene beta-cyclase family.</text>
</comment>
<comment type="subcellular location">
    <subcellularLocation>
        <location evidence="2">Membrane</location>
        <topology evidence="2">Multi-pass membrane protein</topology>
    </subcellularLocation>
</comment>
<feature type="transmembrane region" description="Helical" evidence="20">
    <location>
        <begin position="33"/>
        <end position="54"/>
    </location>
</feature>
<evidence type="ECO:0000256" key="17">
    <source>
        <dbReference type="ARBA" id="ARBA00029313"/>
    </source>
</evidence>
<dbReference type="AlphaFoldDB" id="A0AAD5SHD8"/>
<evidence type="ECO:0000313" key="22">
    <source>
        <dbReference type="Proteomes" id="UP001212841"/>
    </source>
</evidence>
<comment type="catalytic activity">
    <reaction evidence="18">
        <text>all-trans-lycopene = gamma-carotene</text>
        <dbReference type="Rhea" id="RHEA:32219"/>
        <dbReference type="ChEBI" id="CHEBI:15948"/>
        <dbReference type="ChEBI" id="CHEBI:27740"/>
        <dbReference type="EC" id="5.5.1.19"/>
    </reaction>
</comment>
<dbReference type="EMBL" id="JADGJD010000140">
    <property type="protein sequence ID" value="KAJ3054396.1"/>
    <property type="molecule type" value="Genomic_DNA"/>
</dbReference>
<dbReference type="GO" id="GO:0051996">
    <property type="term" value="F:squalene synthase [NAD(P)H] activity"/>
    <property type="evidence" value="ECO:0007669"/>
    <property type="project" value="InterPro"/>
</dbReference>
<dbReference type="InterPro" id="IPR033904">
    <property type="entry name" value="Trans_IPPS_HH"/>
</dbReference>
<evidence type="ECO:0000256" key="2">
    <source>
        <dbReference type="ARBA" id="ARBA00004141"/>
    </source>
</evidence>
<dbReference type="Proteomes" id="UP001212841">
    <property type="component" value="Unassembled WGS sequence"/>
</dbReference>
<evidence type="ECO:0000256" key="16">
    <source>
        <dbReference type="ARBA" id="ARBA00023268"/>
    </source>
</evidence>
<keyword evidence="11 20" id="KW-0812">Transmembrane</keyword>
<protein>
    <recommendedName>
        <fullName evidence="9">Bifunctional lycopene cyclase/phytoene synthase</fullName>
        <ecNumber evidence="8">2.5.1.32</ecNumber>
        <ecNumber evidence="7">5.5.1.19</ecNumber>
    </recommendedName>
</protein>
<comment type="catalytic activity">
    <reaction evidence="1">
        <text>2 (2E,6E,10E)-geranylgeranyl diphosphate = 15-cis-phytoene + 2 diphosphate</text>
        <dbReference type="Rhea" id="RHEA:34475"/>
        <dbReference type="ChEBI" id="CHEBI:27787"/>
        <dbReference type="ChEBI" id="CHEBI:33019"/>
        <dbReference type="ChEBI" id="CHEBI:58756"/>
        <dbReference type="EC" id="2.5.1.32"/>
    </reaction>
</comment>
<evidence type="ECO:0000256" key="12">
    <source>
        <dbReference type="ARBA" id="ARBA00022746"/>
    </source>
</evidence>
<evidence type="ECO:0000256" key="6">
    <source>
        <dbReference type="ARBA" id="ARBA00008406"/>
    </source>
</evidence>
<comment type="similarity">
    <text evidence="6">In the C-terminal section; belongs to the phytoene/squalene synthase family.</text>
</comment>
<evidence type="ECO:0000256" key="11">
    <source>
        <dbReference type="ARBA" id="ARBA00022692"/>
    </source>
</evidence>
<dbReference type="SUPFAM" id="SSF48576">
    <property type="entry name" value="Terpenoid synthases"/>
    <property type="match status" value="1"/>
</dbReference>